<proteinExistence type="predicted"/>
<evidence type="ECO:0000313" key="1">
    <source>
        <dbReference type="EMBL" id="RDH28265.1"/>
    </source>
</evidence>
<reference evidence="1 2" key="1">
    <citation type="submission" date="2018-07" db="EMBL/GenBank/DDBJ databases">
        <title>The genomes of Aspergillus section Nigri reveals drivers in fungal speciation.</title>
        <authorList>
            <consortium name="DOE Joint Genome Institute"/>
            <person name="Vesth T.C."/>
            <person name="Nybo J."/>
            <person name="Theobald S."/>
            <person name="Brandl J."/>
            <person name="Frisvad J.C."/>
            <person name="Nielsen K.F."/>
            <person name="Lyhne E.K."/>
            <person name="Kogle M.E."/>
            <person name="Kuo A."/>
            <person name="Riley R."/>
            <person name="Clum A."/>
            <person name="Nolan M."/>
            <person name="Lipzen A."/>
            <person name="Salamov A."/>
            <person name="Henrissat B."/>
            <person name="Wiebenga A."/>
            <person name="De vries R.P."/>
            <person name="Grigoriev I.V."/>
            <person name="Mortensen U.H."/>
            <person name="Andersen M.R."/>
            <person name="Baker S.E."/>
        </authorList>
    </citation>
    <scope>NUCLEOTIDE SEQUENCE [LARGE SCALE GENOMIC DNA]</scope>
    <source>
        <strain evidence="1 2">CBS 139.54b</strain>
    </source>
</reference>
<dbReference type="Proteomes" id="UP000253729">
    <property type="component" value="Unassembled WGS sequence"/>
</dbReference>
<organism evidence="1 2">
    <name type="scientific">Aspergillus welwitschiae</name>
    <dbReference type="NCBI Taxonomy" id="1341132"/>
    <lineage>
        <taxon>Eukaryota</taxon>
        <taxon>Fungi</taxon>
        <taxon>Dikarya</taxon>
        <taxon>Ascomycota</taxon>
        <taxon>Pezizomycotina</taxon>
        <taxon>Eurotiomycetes</taxon>
        <taxon>Eurotiomycetidae</taxon>
        <taxon>Eurotiales</taxon>
        <taxon>Aspergillaceae</taxon>
        <taxon>Aspergillus</taxon>
        <taxon>Aspergillus subgen. Circumdati</taxon>
    </lineage>
</organism>
<accession>A0A3F3PMU0</accession>
<keyword evidence="2" id="KW-1185">Reference proteome</keyword>
<protein>
    <submittedName>
        <fullName evidence="1">Uncharacterized protein</fullName>
    </submittedName>
</protein>
<dbReference type="GeneID" id="38137999"/>
<dbReference type="AlphaFoldDB" id="A0A3F3PMU0"/>
<gene>
    <name evidence="1" type="ORF">BDQ94DRAFT_162967</name>
</gene>
<evidence type="ECO:0000313" key="2">
    <source>
        <dbReference type="Proteomes" id="UP000253729"/>
    </source>
</evidence>
<sequence length="345" mass="38101">MSFSSGLYYDVFRLSIFGVPTVTPVHRTLQDVCEGTGTGSPPPKWGSYCMPSTRNILVNILTASNRTATTFFCGKARRESRRTTLVKIDCIMTTARLILQSCPNDNLQGNEDQEKLFPRWVPTAEVILEQTKRGNTLAGGSRAGVCTTECVHPVEHLRVEVRASRKGHDLITRGADQPQANAATTLGEAKIADGYSAMSAAEEGPLLINCFARIAGGICFRNYSYLYRLGLSCDLEIHSNHCRQFWTFMASREASRQDHLMPCGTAGLWQCASGLLTPGPFLFLTVALHSSVHKGQGTRRRLSLPIHPSNRTMIYPRSRTNTFALRGGINWDNPPGHPWVARMAD</sequence>
<name>A0A3F3PMU0_9EURO</name>
<dbReference type="EMBL" id="KZ852078">
    <property type="protein sequence ID" value="RDH28265.1"/>
    <property type="molecule type" value="Genomic_DNA"/>
</dbReference>
<dbReference type="RefSeq" id="XP_026621287.1">
    <property type="nucleotide sequence ID" value="XM_026769643.1"/>
</dbReference>